<keyword evidence="9" id="KW-1185">Reference proteome</keyword>
<comment type="caution">
    <text evidence="8">The sequence shown here is derived from an EMBL/GenBank/DDBJ whole genome shotgun (WGS) entry which is preliminary data.</text>
</comment>
<sequence>MTDPAERNDRELLAAHCAGDPDAFGELFRRHKDRMWAVALRTTRDPELAADAVQDGFISAFRRADSFRGDAQVTTWLHRIIVNACLDRLRRIKPTSELPEYDLADRHDVHGSTVVRLDVQEALGKIPEGQRLALTLVDMQGLPVSEAAQVLGVAEGTIKSRCARGRAALAELLRDKHGDGYAPAVED</sequence>
<dbReference type="NCBIfam" id="TIGR02937">
    <property type="entry name" value="sigma70-ECF"/>
    <property type="match status" value="1"/>
</dbReference>
<evidence type="ECO:0000256" key="4">
    <source>
        <dbReference type="ARBA" id="ARBA00023125"/>
    </source>
</evidence>
<evidence type="ECO:0000259" key="7">
    <source>
        <dbReference type="Pfam" id="PF08281"/>
    </source>
</evidence>
<evidence type="ECO:0000313" key="8">
    <source>
        <dbReference type="EMBL" id="NNG38442.1"/>
    </source>
</evidence>
<dbReference type="InterPro" id="IPR007627">
    <property type="entry name" value="RNA_pol_sigma70_r2"/>
</dbReference>
<dbReference type="GO" id="GO:0016987">
    <property type="term" value="F:sigma factor activity"/>
    <property type="evidence" value="ECO:0007669"/>
    <property type="project" value="UniProtKB-KW"/>
</dbReference>
<evidence type="ECO:0000256" key="5">
    <source>
        <dbReference type="ARBA" id="ARBA00023163"/>
    </source>
</evidence>
<dbReference type="InterPro" id="IPR013324">
    <property type="entry name" value="RNA_pol_sigma_r3/r4-like"/>
</dbReference>
<dbReference type="InterPro" id="IPR039425">
    <property type="entry name" value="RNA_pol_sigma-70-like"/>
</dbReference>
<feature type="domain" description="RNA polymerase sigma-70 region 2" evidence="6">
    <location>
        <begin position="27"/>
        <end position="91"/>
    </location>
</feature>
<dbReference type="Pfam" id="PF04542">
    <property type="entry name" value="Sigma70_r2"/>
    <property type="match status" value="1"/>
</dbReference>
<dbReference type="InterPro" id="IPR036388">
    <property type="entry name" value="WH-like_DNA-bd_sf"/>
</dbReference>
<comment type="similarity">
    <text evidence="1">Belongs to the sigma-70 factor family. ECF subfamily.</text>
</comment>
<protein>
    <submittedName>
        <fullName evidence="8">RNA polymerase sigma factor SigM</fullName>
    </submittedName>
</protein>
<dbReference type="NCBIfam" id="NF007225">
    <property type="entry name" value="PRK09643.1"/>
    <property type="match status" value="1"/>
</dbReference>
<dbReference type="SUPFAM" id="SSF88659">
    <property type="entry name" value="Sigma3 and sigma4 domains of RNA polymerase sigma factors"/>
    <property type="match status" value="1"/>
</dbReference>
<feature type="domain" description="RNA polymerase sigma factor 70 region 4 type 2" evidence="7">
    <location>
        <begin position="117"/>
        <end position="169"/>
    </location>
</feature>
<dbReference type="AlphaFoldDB" id="A0A849ANR3"/>
<keyword evidence="5" id="KW-0804">Transcription</keyword>
<name>A0A849ANR3_9MICO</name>
<dbReference type="RefSeq" id="WP_171152155.1">
    <property type="nucleotide sequence ID" value="NZ_JABENB010000001.1"/>
</dbReference>
<dbReference type="EMBL" id="JABENB010000001">
    <property type="protein sequence ID" value="NNG38442.1"/>
    <property type="molecule type" value="Genomic_DNA"/>
</dbReference>
<evidence type="ECO:0000259" key="6">
    <source>
        <dbReference type="Pfam" id="PF04542"/>
    </source>
</evidence>
<dbReference type="CDD" id="cd06171">
    <property type="entry name" value="Sigma70_r4"/>
    <property type="match status" value="1"/>
</dbReference>
<dbReference type="GO" id="GO:0003677">
    <property type="term" value="F:DNA binding"/>
    <property type="evidence" value="ECO:0007669"/>
    <property type="project" value="UniProtKB-KW"/>
</dbReference>
<keyword evidence="2" id="KW-0805">Transcription regulation</keyword>
<dbReference type="PANTHER" id="PTHR43133">
    <property type="entry name" value="RNA POLYMERASE ECF-TYPE SIGMA FACTO"/>
    <property type="match status" value="1"/>
</dbReference>
<evidence type="ECO:0000256" key="1">
    <source>
        <dbReference type="ARBA" id="ARBA00010641"/>
    </source>
</evidence>
<reference evidence="8 9" key="1">
    <citation type="submission" date="2020-05" db="EMBL/GenBank/DDBJ databases">
        <title>Flexivirga sp. ID2601S isolated from air conditioner.</title>
        <authorList>
            <person name="Kim D.H."/>
        </authorList>
    </citation>
    <scope>NUCLEOTIDE SEQUENCE [LARGE SCALE GENOMIC DNA]</scope>
    <source>
        <strain evidence="8 9">ID2601S</strain>
    </source>
</reference>
<dbReference type="PANTHER" id="PTHR43133:SF50">
    <property type="entry name" value="ECF RNA POLYMERASE SIGMA FACTOR SIGM"/>
    <property type="match status" value="1"/>
</dbReference>
<proteinExistence type="inferred from homology"/>
<evidence type="ECO:0000256" key="2">
    <source>
        <dbReference type="ARBA" id="ARBA00023015"/>
    </source>
</evidence>
<dbReference type="GO" id="GO:0006352">
    <property type="term" value="P:DNA-templated transcription initiation"/>
    <property type="evidence" value="ECO:0007669"/>
    <property type="project" value="InterPro"/>
</dbReference>
<organism evidence="8 9">
    <name type="scientific">Flexivirga aerilata</name>
    <dbReference type="NCBI Taxonomy" id="1656889"/>
    <lineage>
        <taxon>Bacteria</taxon>
        <taxon>Bacillati</taxon>
        <taxon>Actinomycetota</taxon>
        <taxon>Actinomycetes</taxon>
        <taxon>Micrococcales</taxon>
        <taxon>Dermacoccaceae</taxon>
        <taxon>Flexivirga</taxon>
    </lineage>
</organism>
<dbReference type="InterPro" id="IPR013325">
    <property type="entry name" value="RNA_pol_sigma_r2"/>
</dbReference>
<evidence type="ECO:0000256" key="3">
    <source>
        <dbReference type="ARBA" id="ARBA00023082"/>
    </source>
</evidence>
<dbReference type="SUPFAM" id="SSF88946">
    <property type="entry name" value="Sigma2 domain of RNA polymerase sigma factors"/>
    <property type="match status" value="1"/>
</dbReference>
<dbReference type="InterPro" id="IPR013249">
    <property type="entry name" value="RNA_pol_sigma70_r4_t2"/>
</dbReference>
<dbReference type="Pfam" id="PF08281">
    <property type="entry name" value="Sigma70_r4_2"/>
    <property type="match status" value="1"/>
</dbReference>
<dbReference type="Proteomes" id="UP000557772">
    <property type="component" value="Unassembled WGS sequence"/>
</dbReference>
<accession>A0A849ANR3</accession>
<dbReference type="Gene3D" id="1.10.10.10">
    <property type="entry name" value="Winged helix-like DNA-binding domain superfamily/Winged helix DNA-binding domain"/>
    <property type="match status" value="1"/>
</dbReference>
<keyword evidence="3" id="KW-0731">Sigma factor</keyword>
<dbReference type="InterPro" id="IPR014284">
    <property type="entry name" value="RNA_pol_sigma-70_dom"/>
</dbReference>
<keyword evidence="4" id="KW-0238">DNA-binding</keyword>
<dbReference type="Gene3D" id="1.10.1740.10">
    <property type="match status" value="1"/>
</dbReference>
<evidence type="ECO:0000313" key="9">
    <source>
        <dbReference type="Proteomes" id="UP000557772"/>
    </source>
</evidence>
<gene>
    <name evidence="8" type="primary">sigM</name>
    <name evidence="8" type="ORF">HJ588_04025</name>
</gene>